<dbReference type="Gene3D" id="3.60.20.10">
    <property type="entry name" value="Glutamine Phosphoribosylpyrophosphate, subunit 1, domain 1"/>
    <property type="match status" value="1"/>
</dbReference>
<keyword evidence="6 8" id="KW-0315">Glutamine amidotransferase</keyword>
<evidence type="ECO:0000256" key="3">
    <source>
        <dbReference type="ARBA" id="ARBA00012737"/>
    </source>
</evidence>
<comment type="similarity">
    <text evidence="2">Belongs to the asparagine synthetase family.</text>
</comment>
<dbReference type="InterPro" id="IPR051786">
    <property type="entry name" value="ASN_synthetase/amidase"/>
</dbReference>
<evidence type="ECO:0000256" key="1">
    <source>
        <dbReference type="ARBA" id="ARBA00005187"/>
    </source>
</evidence>
<dbReference type="CDD" id="cd01991">
    <property type="entry name" value="Asn_synthase_B_C"/>
    <property type="match status" value="1"/>
</dbReference>
<keyword evidence="8" id="KW-0028">Amino-acid biosynthesis</keyword>
<dbReference type="OrthoDB" id="9763290at2"/>
<dbReference type="GO" id="GO:0004066">
    <property type="term" value="F:asparagine synthase (glutamine-hydrolyzing) activity"/>
    <property type="evidence" value="ECO:0007669"/>
    <property type="project" value="UniProtKB-EC"/>
</dbReference>
<dbReference type="InterPro" id="IPR001962">
    <property type="entry name" value="Asn_synthase"/>
</dbReference>
<dbReference type="Gene3D" id="3.40.50.620">
    <property type="entry name" value="HUPs"/>
    <property type="match status" value="1"/>
</dbReference>
<feature type="domain" description="Glutamine amidotransferase type-2" evidence="10">
    <location>
        <begin position="2"/>
        <end position="226"/>
    </location>
</feature>
<keyword evidence="4 9" id="KW-0547">Nucleotide-binding</keyword>
<dbReference type="PANTHER" id="PTHR43284:SF1">
    <property type="entry name" value="ASPARAGINE SYNTHETASE"/>
    <property type="match status" value="1"/>
</dbReference>
<comment type="pathway">
    <text evidence="1">Amino-acid biosynthesis; L-asparagine biosynthesis; L-asparagine from L-aspartate (L-Gln route): step 1/1.</text>
</comment>
<evidence type="ECO:0000256" key="2">
    <source>
        <dbReference type="ARBA" id="ARBA00005752"/>
    </source>
</evidence>
<dbReference type="Pfam" id="PF13537">
    <property type="entry name" value="GATase_7"/>
    <property type="match status" value="1"/>
</dbReference>
<evidence type="ECO:0000256" key="7">
    <source>
        <dbReference type="ARBA" id="ARBA00048741"/>
    </source>
</evidence>
<dbReference type="InterPro" id="IPR033738">
    <property type="entry name" value="AsnB_N"/>
</dbReference>
<dbReference type="Proteomes" id="UP000321197">
    <property type="component" value="Unassembled WGS sequence"/>
</dbReference>
<evidence type="ECO:0000256" key="9">
    <source>
        <dbReference type="PIRSR" id="PIRSR001589-2"/>
    </source>
</evidence>
<feature type="active site" description="For GATase activity" evidence="8">
    <location>
        <position position="2"/>
    </location>
</feature>
<comment type="caution">
    <text evidence="11">The sequence shown here is derived from an EMBL/GenBank/DDBJ whole genome shotgun (WGS) entry which is preliminary data.</text>
</comment>
<evidence type="ECO:0000259" key="10">
    <source>
        <dbReference type="PROSITE" id="PS51278"/>
    </source>
</evidence>
<evidence type="ECO:0000256" key="4">
    <source>
        <dbReference type="ARBA" id="ARBA00022741"/>
    </source>
</evidence>
<dbReference type="InterPro" id="IPR014729">
    <property type="entry name" value="Rossmann-like_a/b/a_fold"/>
</dbReference>
<dbReference type="PANTHER" id="PTHR43284">
    <property type="entry name" value="ASPARAGINE SYNTHETASE (GLUTAMINE-HYDROLYZING)"/>
    <property type="match status" value="1"/>
</dbReference>
<keyword evidence="8" id="KW-0061">Asparagine biosynthesis</keyword>
<comment type="catalytic activity">
    <reaction evidence="7">
        <text>L-aspartate + L-glutamine + ATP + H2O = L-asparagine + L-glutamate + AMP + diphosphate + H(+)</text>
        <dbReference type="Rhea" id="RHEA:12228"/>
        <dbReference type="ChEBI" id="CHEBI:15377"/>
        <dbReference type="ChEBI" id="CHEBI:15378"/>
        <dbReference type="ChEBI" id="CHEBI:29985"/>
        <dbReference type="ChEBI" id="CHEBI:29991"/>
        <dbReference type="ChEBI" id="CHEBI:30616"/>
        <dbReference type="ChEBI" id="CHEBI:33019"/>
        <dbReference type="ChEBI" id="CHEBI:58048"/>
        <dbReference type="ChEBI" id="CHEBI:58359"/>
        <dbReference type="ChEBI" id="CHEBI:456215"/>
        <dbReference type="EC" id="6.3.5.4"/>
    </reaction>
</comment>
<dbReference type="PIRSF" id="PIRSF001589">
    <property type="entry name" value="Asn_synthetase_glu-h"/>
    <property type="match status" value="1"/>
</dbReference>
<protein>
    <recommendedName>
        <fullName evidence="3">asparagine synthase (glutamine-hydrolyzing)</fullName>
        <ecNumber evidence="3">6.3.5.4</ecNumber>
    </recommendedName>
</protein>
<dbReference type="SUPFAM" id="SSF52402">
    <property type="entry name" value="Adenine nucleotide alpha hydrolases-like"/>
    <property type="match status" value="1"/>
</dbReference>
<evidence type="ECO:0000313" key="11">
    <source>
        <dbReference type="EMBL" id="GEM82840.1"/>
    </source>
</evidence>
<reference evidence="11 12" key="1">
    <citation type="submission" date="2019-07" db="EMBL/GenBank/DDBJ databases">
        <title>Whole genome shotgun sequence of Meiothermus hypogaeus NBRC 106114.</title>
        <authorList>
            <person name="Hosoyama A."/>
            <person name="Uohara A."/>
            <person name="Ohji S."/>
            <person name="Ichikawa N."/>
        </authorList>
    </citation>
    <scope>NUCLEOTIDE SEQUENCE [LARGE SCALE GENOMIC DNA]</scope>
    <source>
        <strain evidence="11 12">NBRC 106114</strain>
    </source>
</reference>
<dbReference type="EC" id="6.3.5.4" evidence="3"/>
<dbReference type="InterPro" id="IPR017932">
    <property type="entry name" value="GATase_2_dom"/>
</dbReference>
<gene>
    <name evidence="11" type="primary">wbmC</name>
    <name evidence="11" type="ORF">MHY01S_10060</name>
</gene>
<dbReference type="InterPro" id="IPR006426">
    <property type="entry name" value="Asn_synth_AEB"/>
</dbReference>
<dbReference type="CDD" id="cd00712">
    <property type="entry name" value="AsnB"/>
    <property type="match status" value="1"/>
</dbReference>
<dbReference type="Pfam" id="PF00733">
    <property type="entry name" value="Asn_synthase"/>
    <property type="match status" value="1"/>
</dbReference>
<feature type="binding site" evidence="9">
    <location>
        <position position="112"/>
    </location>
    <ligand>
        <name>L-glutamine</name>
        <dbReference type="ChEBI" id="CHEBI:58359"/>
    </ligand>
</feature>
<accession>A0A511QZP2</accession>
<evidence type="ECO:0000313" key="12">
    <source>
        <dbReference type="Proteomes" id="UP000321197"/>
    </source>
</evidence>
<dbReference type="SUPFAM" id="SSF56235">
    <property type="entry name" value="N-terminal nucleophile aminohydrolases (Ntn hydrolases)"/>
    <property type="match status" value="1"/>
</dbReference>
<keyword evidence="5 9" id="KW-0067">ATP-binding</keyword>
<dbReference type="GO" id="GO:0005524">
    <property type="term" value="F:ATP binding"/>
    <property type="evidence" value="ECO:0007669"/>
    <property type="project" value="UniProtKB-KW"/>
</dbReference>
<dbReference type="InterPro" id="IPR029055">
    <property type="entry name" value="Ntn_hydrolases_N"/>
</dbReference>
<sequence length="634" mass="71396">MCGIAGIVLHKPGSLNWAANALQGLYHRGPDDHGWLTLDQATDKGKDWSDASGSVLLVHRRLSILDLSALGWQPMSSPDQRYHLVFNGEIYNYLELRQELQALGHCFRSHSDTEVLLAAWAQWGVQCLTRLVGMFAFAVLDRQNQRLYLARDYFGIKPLYYAQFDEGIAFASEIPVLLELPGVGRQVNPNRLYRYLRFGLTDDGSETLFAQVQQLPPAHYLELQLGSPQLSSPQRFWQPNPEPIFEGSFEEAAESVRAQFLENVRLHLRSDVPVGAALSGGIDSSAIVMAMRYLEPGLELHTFTYVADHGVSEESWAELVGKAARVKAHKVKPSAGELVADLDHLVQVQGEPFGSTSIYAQYRVFRLAQEAGIKVMLDGQGADEILAGYAVYGGARLASLLRQGRWFEALAFLRASRLEPALKDTYKSALGFLLPPSLEPLARRLIGQELAPGWLNVDWFQEKGVALASPRALHGREVLREELLQSLTETSLPKLLRYEDRNSMAHSIESRVPFLTPRLVELILSLPESYILSPSGQTKAVFRRAMQGLVPQAILERKDKVGFATPEQHWLEQLAPWVEQQLKSETLYRIKALKPELLRQELAAVMARRKPFDARVWRWVNLIAWARTFDVRFD</sequence>
<proteinExistence type="inferred from homology"/>
<name>A0A511QZP2_9DEIN</name>
<dbReference type="GO" id="GO:0006529">
    <property type="term" value="P:asparagine biosynthetic process"/>
    <property type="evidence" value="ECO:0007669"/>
    <property type="project" value="UniProtKB-KW"/>
</dbReference>
<dbReference type="PROSITE" id="PS51278">
    <property type="entry name" value="GATASE_TYPE_2"/>
    <property type="match status" value="1"/>
</dbReference>
<dbReference type="GO" id="GO:0005829">
    <property type="term" value="C:cytosol"/>
    <property type="evidence" value="ECO:0007669"/>
    <property type="project" value="TreeGrafter"/>
</dbReference>
<dbReference type="AlphaFoldDB" id="A0A511QZP2"/>
<feature type="binding site" evidence="9">
    <location>
        <position position="306"/>
    </location>
    <ligand>
        <name>ATP</name>
        <dbReference type="ChEBI" id="CHEBI:30616"/>
    </ligand>
</feature>
<dbReference type="NCBIfam" id="TIGR01536">
    <property type="entry name" value="asn_synth_AEB"/>
    <property type="match status" value="1"/>
</dbReference>
<dbReference type="RefSeq" id="WP_119341393.1">
    <property type="nucleotide sequence ID" value="NZ_BJXL01000022.1"/>
</dbReference>
<evidence type="ECO:0000256" key="5">
    <source>
        <dbReference type="ARBA" id="ARBA00022840"/>
    </source>
</evidence>
<evidence type="ECO:0000256" key="8">
    <source>
        <dbReference type="PIRSR" id="PIRSR001589-1"/>
    </source>
</evidence>
<dbReference type="EMBL" id="BJXL01000022">
    <property type="protein sequence ID" value="GEM82840.1"/>
    <property type="molecule type" value="Genomic_DNA"/>
</dbReference>
<evidence type="ECO:0000256" key="6">
    <source>
        <dbReference type="ARBA" id="ARBA00022962"/>
    </source>
</evidence>
<organism evidence="11 12">
    <name type="scientific">Meiothermus hypogaeus NBRC 106114</name>
    <dbReference type="NCBI Taxonomy" id="1227553"/>
    <lineage>
        <taxon>Bacteria</taxon>
        <taxon>Thermotogati</taxon>
        <taxon>Deinococcota</taxon>
        <taxon>Deinococci</taxon>
        <taxon>Thermales</taxon>
        <taxon>Thermaceae</taxon>
        <taxon>Meiothermus</taxon>
    </lineage>
</organism>